<reference evidence="2" key="1">
    <citation type="journal article" date="2019" name="Int. J. Syst. Evol. Microbiol.">
        <title>The Global Catalogue of Microorganisms (GCM) 10K type strain sequencing project: providing services to taxonomists for standard genome sequencing and annotation.</title>
        <authorList>
            <consortium name="The Broad Institute Genomics Platform"/>
            <consortium name="The Broad Institute Genome Sequencing Center for Infectious Disease"/>
            <person name="Wu L."/>
            <person name="Ma J."/>
        </authorList>
    </citation>
    <scope>NUCLEOTIDE SEQUENCE [LARGE SCALE GENOMIC DNA]</scope>
    <source>
        <strain evidence="2">YJ-61-S</strain>
    </source>
</reference>
<dbReference type="InterPro" id="IPR025316">
    <property type="entry name" value="DUF4221"/>
</dbReference>
<protein>
    <recommendedName>
        <fullName evidence="3">DUF4221 domain-containing protein</fullName>
    </recommendedName>
</protein>
<accession>A0ABV9HWJ2</accession>
<proteinExistence type="predicted"/>
<gene>
    <name evidence="1" type="ORF">ACFO3O_11500</name>
</gene>
<organism evidence="1 2">
    <name type="scientific">Dokdonia ponticola</name>
    <dbReference type="NCBI Taxonomy" id="2041041"/>
    <lineage>
        <taxon>Bacteria</taxon>
        <taxon>Pseudomonadati</taxon>
        <taxon>Bacteroidota</taxon>
        <taxon>Flavobacteriia</taxon>
        <taxon>Flavobacteriales</taxon>
        <taxon>Flavobacteriaceae</taxon>
        <taxon>Dokdonia</taxon>
    </lineage>
</organism>
<keyword evidence="2" id="KW-1185">Reference proteome</keyword>
<dbReference type="RefSeq" id="WP_379978887.1">
    <property type="nucleotide sequence ID" value="NZ_JBHSFV010000006.1"/>
</dbReference>
<dbReference type="Pfam" id="PF13970">
    <property type="entry name" value="DUF4221"/>
    <property type="match status" value="1"/>
</dbReference>
<evidence type="ECO:0000313" key="1">
    <source>
        <dbReference type="EMBL" id="MFC4634537.1"/>
    </source>
</evidence>
<dbReference type="EMBL" id="JBHSFV010000006">
    <property type="protein sequence ID" value="MFC4634537.1"/>
    <property type="molecule type" value="Genomic_DNA"/>
</dbReference>
<sequence length="389" mass="46116">MNLRFIYVLIISFSFYTCQKEKSENSLKILKVNTVDHFTINDPNLMFKYSYNVDLIKTDSTKFLIGLINLHDKMEILDLKNQSIIKEIYFSEDPSFIKHDLMIDDFYYHNSDSIFLYSYNSQKIGVINSNGDLTSVISLAEATEKFHSSDFMNPSATSRRNIFFDSKNKNILLRSIPPLNFYESKAFYNKPFIVSYDTENNEMNHLFGLFSDPIREGKDFLTFDFQNSFIVNFETNSYIVSHRRDHSLYEYELYSNNLIKKVNSKSNYLENFKLVPRKFDSQIISDVLVKEGNYNNLVFNKYTDEYYRIVVHNQDLINKDTRRVNHPFNDRDFSVIVLDRELVAKGEIVFKDSKFNYFKLIPDEKGLTVFYRDNDNENIIHFETFQIID</sequence>
<evidence type="ECO:0008006" key="3">
    <source>
        <dbReference type="Google" id="ProtNLM"/>
    </source>
</evidence>
<dbReference type="Proteomes" id="UP001596043">
    <property type="component" value="Unassembled WGS sequence"/>
</dbReference>
<name>A0ABV9HWJ2_9FLAO</name>
<evidence type="ECO:0000313" key="2">
    <source>
        <dbReference type="Proteomes" id="UP001596043"/>
    </source>
</evidence>
<comment type="caution">
    <text evidence="1">The sequence shown here is derived from an EMBL/GenBank/DDBJ whole genome shotgun (WGS) entry which is preliminary data.</text>
</comment>